<name>A0A4D6MX38_VIGUN</name>
<dbReference type="Proteomes" id="UP000501690">
    <property type="component" value="Linkage Group LG9"/>
</dbReference>
<dbReference type="EMBL" id="CP039353">
    <property type="protein sequence ID" value="QCE05202.1"/>
    <property type="molecule type" value="Genomic_DNA"/>
</dbReference>
<keyword evidence="2" id="KW-1185">Reference proteome</keyword>
<evidence type="ECO:0000313" key="2">
    <source>
        <dbReference type="Proteomes" id="UP000501690"/>
    </source>
</evidence>
<proteinExistence type="predicted"/>
<gene>
    <name evidence="1" type="ORF">DEO72_LG9g204</name>
</gene>
<sequence>MWGRTDILAQASSSCLSENIRGSPKGHCLQTRLSESLQLKRGNLPRLSEGA</sequence>
<accession>A0A4D6MX38</accession>
<organism evidence="1 2">
    <name type="scientific">Vigna unguiculata</name>
    <name type="common">Cowpea</name>
    <dbReference type="NCBI Taxonomy" id="3917"/>
    <lineage>
        <taxon>Eukaryota</taxon>
        <taxon>Viridiplantae</taxon>
        <taxon>Streptophyta</taxon>
        <taxon>Embryophyta</taxon>
        <taxon>Tracheophyta</taxon>
        <taxon>Spermatophyta</taxon>
        <taxon>Magnoliopsida</taxon>
        <taxon>eudicotyledons</taxon>
        <taxon>Gunneridae</taxon>
        <taxon>Pentapetalae</taxon>
        <taxon>rosids</taxon>
        <taxon>fabids</taxon>
        <taxon>Fabales</taxon>
        <taxon>Fabaceae</taxon>
        <taxon>Papilionoideae</taxon>
        <taxon>50 kb inversion clade</taxon>
        <taxon>NPAAA clade</taxon>
        <taxon>indigoferoid/millettioid clade</taxon>
        <taxon>Phaseoleae</taxon>
        <taxon>Vigna</taxon>
    </lineage>
</organism>
<evidence type="ECO:0000313" key="1">
    <source>
        <dbReference type="EMBL" id="QCE05202.1"/>
    </source>
</evidence>
<protein>
    <submittedName>
        <fullName evidence="1">Uncharacterized protein</fullName>
    </submittedName>
</protein>
<dbReference type="AlphaFoldDB" id="A0A4D6MX38"/>
<reference evidence="1 2" key="1">
    <citation type="submission" date="2019-04" db="EMBL/GenBank/DDBJ databases">
        <title>An improved genome assembly and genetic linkage map for asparagus bean, Vigna unguiculata ssp. sesquipedialis.</title>
        <authorList>
            <person name="Xia Q."/>
            <person name="Zhang R."/>
            <person name="Dong Y."/>
        </authorList>
    </citation>
    <scope>NUCLEOTIDE SEQUENCE [LARGE SCALE GENOMIC DNA]</scope>
    <source>
        <tissue evidence="1">Leaf</tissue>
    </source>
</reference>